<comment type="caution">
    <text evidence="1">The sequence shown here is derived from an EMBL/GenBank/DDBJ whole genome shotgun (WGS) entry which is preliminary data.</text>
</comment>
<protein>
    <submittedName>
        <fullName evidence="1">Uncharacterized protein</fullName>
    </submittedName>
</protein>
<gene>
    <name evidence="1" type="ORF">LCGC14_1816480</name>
</gene>
<accession>A0A0F9GK80</accession>
<dbReference type="EMBL" id="LAZR01017725">
    <property type="protein sequence ID" value="KKL99228.1"/>
    <property type="molecule type" value="Genomic_DNA"/>
</dbReference>
<name>A0A0F9GK80_9ZZZZ</name>
<proteinExistence type="predicted"/>
<reference evidence="1" key="1">
    <citation type="journal article" date="2015" name="Nature">
        <title>Complex archaea that bridge the gap between prokaryotes and eukaryotes.</title>
        <authorList>
            <person name="Spang A."/>
            <person name="Saw J.H."/>
            <person name="Jorgensen S.L."/>
            <person name="Zaremba-Niedzwiedzka K."/>
            <person name="Martijn J."/>
            <person name="Lind A.E."/>
            <person name="van Eijk R."/>
            <person name="Schleper C."/>
            <person name="Guy L."/>
            <person name="Ettema T.J."/>
        </authorList>
    </citation>
    <scope>NUCLEOTIDE SEQUENCE</scope>
</reference>
<dbReference type="AlphaFoldDB" id="A0A0F9GK80"/>
<organism evidence="1">
    <name type="scientific">marine sediment metagenome</name>
    <dbReference type="NCBI Taxonomy" id="412755"/>
    <lineage>
        <taxon>unclassified sequences</taxon>
        <taxon>metagenomes</taxon>
        <taxon>ecological metagenomes</taxon>
    </lineage>
</organism>
<sequence>MNLEELLTYIEENAKDVSDLSKIADIRRIEQGDPWRSKLIADVRQGYEAEAIEADLQKVI</sequence>
<evidence type="ECO:0000313" key="1">
    <source>
        <dbReference type="EMBL" id="KKL99228.1"/>
    </source>
</evidence>